<comment type="subcellular location">
    <subcellularLocation>
        <location evidence="1">Membrane</location>
        <topology evidence="1">Multi-pass membrane protein</topology>
    </subcellularLocation>
</comment>
<dbReference type="InterPro" id="IPR027417">
    <property type="entry name" value="P-loop_NTPase"/>
</dbReference>
<dbReference type="Gene3D" id="3.40.50.300">
    <property type="entry name" value="P-loop containing nucleotide triphosphate hydrolases"/>
    <property type="match status" value="1"/>
</dbReference>
<dbReference type="RefSeq" id="XP_052127917.1">
    <property type="nucleotide sequence ID" value="XM_052271957.1"/>
</dbReference>
<dbReference type="InterPro" id="IPR050352">
    <property type="entry name" value="ABCG_transporters"/>
</dbReference>
<proteinExistence type="inferred from homology"/>
<dbReference type="Proteomes" id="UP000504606">
    <property type="component" value="Unplaced"/>
</dbReference>
<dbReference type="FunFam" id="3.40.50.300:FF:001077">
    <property type="entry name" value="Uncharacterized protein, isoform A"/>
    <property type="match status" value="1"/>
</dbReference>
<evidence type="ECO:0000256" key="4">
    <source>
        <dbReference type="ARBA" id="ARBA00022692"/>
    </source>
</evidence>
<feature type="transmembrane region" description="Helical" evidence="9">
    <location>
        <begin position="420"/>
        <end position="440"/>
    </location>
</feature>
<feature type="transmembrane region" description="Helical" evidence="9">
    <location>
        <begin position="461"/>
        <end position="487"/>
    </location>
</feature>
<dbReference type="GO" id="GO:0005886">
    <property type="term" value="C:plasma membrane"/>
    <property type="evidence" value="ECO:0007669"/>
    <property type="project" value="TreeGrafter"/>
</dbReference>
<evidence type="ECO:0000313" key="12">
    <source>
        <dbReference type="RefSeq" id="XP_052127917.1"/>
    </source>
</evidence>
<evidence type="ECO:0000256" key="7">
    <source>
        <dbReference type="ARBA" id="ARBA00022989"/>
    </source>
</evidence>
<dbReference type="PROSITE" id="PS50893">
    <property type="entry name" value="ABC_TRANSPORTER_2"/>
    <property type="match status" value="1"/>
</dbReference>
<dbReference type="InterPro" id="IPR003439">
    <property type="entry name" value="ABC_transporter-like_ATP-bd"/>
</dbReference>
<evidence type="ECO:0000256" key="5">
    <source>
        <dbReference type="ARBA" id="ARBA00022741"/>
    </source>
</evidence>
<feature type="domain" description="ABC transporter" evidence="10">
    <location>
        <begin position="48"/>
        <end position="286"/>
    </location>
</feature>
<feature type="transmembrane region" description="Helical" evidence="9">
    <location>
        <begin position="614"/>
        <end position="637"/>
    </location>
</feature>
<dbReference type="SMART" id="SM00382">
    <property type="entry name" value="AAA"/>
    <property type="match status" value="1"/>
</dbReference>
<evidence type="ECO:0000256" key="9">
    <source>
        <dbReference type="SAM" id="Phobius"/>
    </source>
</evidence>
<feature type="transmembrane region" description="Helical" evidence="9">
    <location>
        <begin position="529"/>
        <end position="548"/>
    </location>
</feature>
<organism evidence="11 12">
    <name type="scientific">Frankliniella occidentalis</name>
    <name type="common">Western flower thrips</name>
    <name type="synonym">Euthrips occidentalis</name>
    <dbReference type="NCBI Taxonomy" id="133901"/>
    <lineage>
        <taxon>Eukaryota</taxon>
        <taxon>Metazoa</taxon>
        <taxon>Ecdysozoa</taxon>
        <taxon>Arthropoda</taxon>
        <taxon>Hexapoda</taxon>
        <taxon>Insecta</taxon>
        <taxon>Pterygota</taxon>
        <taxon>Neoptera</taxon>
        <taxon>Paraneoptera</taxon>
        <taxon>Thysanoptera</taxon>
        <taxon>Terebrantia</taxon>
        <taxon>Thripoidea</taxon>
        <taxon>Thripidae</taxon>
        <taxon>Frankliniella</taxon>
    </lineage>
</organism>
<dbReference type="PANTHER" id="PTHR48041:SF26">
    <property type="entry name" value="FI22810P1"/>
    <property type="match status" value="1"/>
</dbReference>
<evidence type="ECO:0000256" key="1">
    <source>
        <dbReference type="ARBA" id="ARBA00004141"/>
    </source>
</evidence>
<dbReference type="OrthoDB" id="66620at2759"/>
<keyword evidence="6 12" id="KW-0067">ATP-binding</keyword>
<feature type="transmembrane region" description="Helical" evidence="9">
    <location>
        <begin position="499"/>
        <end position="522"/>
    </location>
</feature>
<reference evidence="12" key="2">
    <citation type="submission" date="2025-08" db="UniProtKB">
        <authorList>
            <consortium name="RefSeq"/>
        </authorList>
    </citation>
    <scope>IDENTIFICATION</scope>
    <source>
        <tissue evidence="12">Whole organism</tissue>
    </source>
</reference>
<evidence type="ECO:0000313" key="11">
    <source>
        <dbReference type="Proteomes" id="UP000504606"/>
    </source>
</evidence>
<evidence type="ECO:0000256" key="8">
    <source>
        <dbReference type="ARBA" id="ARBA00023136"/>
    </source>
</evidence>
<dbReference type="Pfam" id="PF00005">
    <property type="entry name" value="ABC_tran"/>
    <property type="match status" value="1"/>
</dbReference>
<evidence type="ECO:0000259" key="10">
    <source>
        <dbReference type="PROSITE" id="PS50893"/>
    </source>
</evidence>
<keyword evidence="8 9" id="KW-0472">Membrane</keyword>
<dbReference type="GO" id="GO:0005524">
    <property type="term" value="F:ATP binding"/>
    <property type="evidence" value="ECO:0007669"/>
    <property type="project" value="UniProtKB-KW"/>
</dbReference>
<dbReference type="KEGG" id="foc:113206924"/>
<dbReference type="InterPro" id="IPR013525">
    <property type="entry name" value="ABC2_TM"/>
</dbReference>
<dbReference type="GeneID" id="113206924"/>
<gene>
    <name evidence="12" type="primary">LOC113206924</name>
</gene>
<name>A0A9C6XQW6_FRAOC</name>
<keyword evidence="7 9" id="KW-1133">Transmembrane helix</keyword>
<keyword evidence="5" id="KW-0547">Nucleotide-binding</keyword>
<sequence length="645" mass="71908">MEAVIAEAAAAPQGSRQANGAAAPAAAPTALATSKTLPHLPKREPVEVKFQDLAYTVSLGFRKGQKEIIRVNGRFCPSQLIAIMGPSGAGKSTLLDILSGYRISGVTGNVMVNGRPRNLDRFRRMSCYIQQDDRLHSLLTVQENMSLAAELKLTRAVPRAEHQAIIDEILNTLGLLDHRGTRTGQLSGGQKKRLSIALELINNPLLMFLDEPTTGLDSSSTSQCVNLLKLLAMQGRTIVCTIHQPSASLFDQFDHVYILARGSCLYQGSTKQLVPYLSTVGVPCPKYHNPADFVIELACGEHGEDKINTMVAGTDNGKSQRWFENQSEVVAERRKSEARRLSVELLPNMTELAEINTSMQAVSFGKQISVLLTRGYIKIKRDQTMTHMRLFVNVIVGLLLGILFWQAGDEGSRVLDNWNLLFTILIHHMMTTMMLTVLTFPTEMQILRKEHFNRWYSLKSYYMSINILELPVSIVCCTVFTVIVYLMSAQPLEWVRFGVFLGISILVVLVAQTVGLLVGALFSVVNGTFLAPTLSVPMMMFAGFGVSLKDMPDYLKWGPYVSYLRYGLEGYVGSIYGRNRTTLGCADQPGKDFSYCHYKYPTKFLKEISMDGEMYVMDLIILGVILLVLRLSVYPLLRWKLFAMR</sequence>
<comment type="similarity">
    <text evidence="2">Belongs to the ABC transporter superfamily. ABCG family. Eye pigment precursor importer (TC 3.A.1.204) subfamily.</text>
</comment>
<accession>A0A9C6XQW6</accession>
<evidence type="ECO:0000256" key="3">
    <source>
        <dbReference type="ARBA" id="ARBA00022448"/>
    </source>
</evidence>
<dbReference type="Pfam" id="PF01061">
    <property type="entry name" value="ABC2_membrane"/>
    <property type="match status" value="1"/>
</dbReference>
<keyword evidence="3" id="KW-0813">Transport</keyword>
<keyword evidence="4 9" id="KW-0812">Transmembrane</keyword>
<keyword evidence="11" id="KW-1185">Reference proteome</keyword>
<dbReference type="GO" id="GO:0140359">
    <property type="term" value="F:ABC-type transporter activity"/>
    <property type="evidence" value="ECO:0007669"/>
    <property type="project" value="InterPro"/>
</dbReference>
<reference evidence="12" key="1">
    <citation type="journal article" date="2018" name="Proc. Natl. Acad. Sci. U.S.A.">
        <title>Phylogenomics and the evolution of hemipteroid insects.</title>
        <authorList>
            <person name="Johnson K.P."/>
            <person name="Dietrich C.H."/>
            <person name="Friedrich F."/>
            <person name="Beutel R.G."/>
            <person name="Wipfler B."/>
            <person name="Peters R.S."/>
            <person name="Allen J.M."/>
            <person name="Petersen M."/>
            <person name="Donath A."/>
            <person name="Walden K.K."/>
            <person name="Kozlov A.M."/>
            <person name="Podsiadlowski L."/>
            <person name="Mayer C."/>
            <person name="Meusemann K."/>
            <person name="Vasilikopoulos A."/>
            <person name="Waterhouse R.M."/>
            <person name="Cameron S.L."/>
            <person name="Weirauch C."/>
            <person name="Swanson D.R."/>
            <person name="Percy D.M."/>
            <person name="Hardy N.B."/>
            <person name="Terry I."/>
            <person name="Liu S."/>
            <person name="Zhou X."/>
            <person name="Misof B."/>
            <person name="Robertson H.M."/>
            <person name="Yoshizawa K."/>
        </authorList>
    </citation>
    <scope>NUCLEOTIDE SEQUENCE</scope>
    <source>
        <tissue evidence="12">Whole organism</tissue>
    </source>
</reference>
<dbReference type="GO" id="GO:0016887">
    <property type="term" value="F:ATP hydrolysis activity"/>
    <property type="evidence" value="ECO:0007669"/>
    <property type="project" value="InterPro"/>
</dbReference>
<dbReference type="InterPro" id="IPR017871">
    <property type="entry name" value="ABC_transporter-like_CS"/>
</dbReference>
<evidence type="ECO:0000256" key="6">
    <source>
        <dbReference type="ARBA" id="ARBA00022840"/>
    </source>
</evidence>
<dbReference type="PROSITE" id="PS00211">
    <property type="entry name" value="ABC_TRANSPORTER_1"/>
    <property type="match status" value="1"/>
</dbReference>
<dbReference type="CDD" id="cd03213">
    <property type="entry name" value="ABCG_EPDR"/>
    <property type="match status" value="1"/>
</dbReference>
<dbReference type="PANTHER" id="PTHR48041">
    <property type="entry name" value="ABC TRANSPORTER G FAMILY MEMBER 28"/>
    <property type="match status" value="1"/>
</dbReference>
<dbReference type="SUPFAM" id="SSF52540">
    <property type="entry name" value="P-loop containing nucleoside triphosphate hydrolases"/>
    <property type="match status" value="1"/>
</dbReference>
<feature type="transmembrane region" description="Helical" evidence="9">
    <location>
        <begin position="390"/>
        <end position="408"/>
    </location>
</feature>
<protein>
    <submittedName>
        <fullName evidence="12">ATP-binding cassette subfamily G member 4</fullName>
    </submittedName>
</protein>
<dbReference type="InterPro" id="IPR003593">
    <property type="entry name" value="AAA+_ATPase"/>
</dbReference>
<evidence type="ECO:0000256" key="2">
    <source>
        <dbReference type="ARBA" id="ARBA00005814"/>
    </source>
</evidence>
<dbReference type="AlphaFoldDB" id="A0A9C6XQW6"/>